<keyword evidence="9" id="KW-1185">Reference proteome</keyword>
<evidence type="ECO:0000256" key="6">
    <source>
        <dbReference type="SAM" id="MobiDB-lite"/>
    </source>
</evidence>
<feature type="transmembrane region" description="Helical" evidence="7">
    <location>
        <begin position="86"/>
        <end position="105"/>
    </location>
</feature>
<reference evidence="8 9" key="1">
    <citation type="journal article" date="2018" name="Mol. Biol. Evol.">
        <title>Broad Genomic Sampling Reveals a Smut Pathogenic Ancestry of the Fungal Clade Ustilaginomycotina.</title>
        <authorList>
            <person name="Kijpornyongpan T."/>
            <person name="Mondo S.J."/>
            <person name="Barry K."/>
            <person name="Sandor L."/>
            <person name="Lee J."/>
            <person name="Lipzen A."/>
            <person name="Pangilinan J."/>
            <person name="LaButti K."/>
            <person name="Hainaut M."/>
            <person name="Henrissat B."/>
            <person name="Grigoriev I.V."/>
            <person name="Spatafora J.W."/>
            <person name="Aime M.C."/>
        </authorList>
    </citation>
    <scope>NUCLEOTIDE SEQUENCE [LARGE SCALE GENOMIC DNA]</scope>
    <source>
        <strain evidence="8 9">MCA 3882</strain>
    </source>
</reference>
<gene>
    <name evidence="8" type="ORF">FA14DRAFT_161626</name>
</gene>
<feature type="transmembrane region" description="Helical" evidence="7">
    <location>
        <begin position="154"/>
        <end position="178"/>
    </location>
</feature>
<keyword evidence="4 7" id="KW-1133">Transmembrane helix</keyword>
<dbReference type="InterPro" id="IPR051633">
    <property type="entry name" value="AceTr"/>
</dbReference>
<evidence type="ECO:0000256" key="7">
    <source>
        <dbReference type="SAM" id="Phobius"/>
    </source>
</evidence>
<accession>A0A316VAI1</accession>
<dbReference type="GeneID" id="37020983"/>
<evidence type="ECO:0000256" key="4">
    <source>
        <dbReference type="ARBA" id="ARBA00022989"/>
    </source>
</evidence>
<comment type="subcellular location">
    <subcellularLocation>
        <location evidence="1">Membrane</location>
        <topology evidence="1">Multi-pass membrane protein</topology>
    </subcellularLocation>
</comment>
<dbReference type="InterPro" id="IPR000791">
    <property type="entry name" value="Gpr1/Fun34/SatP-like"/>
</dbReference>
<sequence>MSRTLKEQMGIHPDPHAPEHTISGGKRLTKVVSRNEYDSQQLGLPTYHRRIANPFPVFAIGVGASLLMLGLLLVEVRGLQNTQIYLNVGLPLGGIAVMTASMFSFAEGNTFLATAAGTLAGLLGGLSMIFIPWTGIKEAYAMEANGNEVLTIIYLYKAVGILFFCAMIPVFLLFLASLRTAVPVAFSALLIVVAAIVQGAVYLNYPMIHAQKAAGALFIIVGISLWYSALAVILNEEGISILPVFPLPRLE</sequence>
<evidence type="ECO:0000256" key="2">
    <source>
        <dbReference type="ARBA" id="ARBA00005587"/>
    </source>
</evidence>
<keyword evidence="3 7" id="KW-0812">Transmembrane</keyword>
<dbReference type="GO" id="GO:0015123">
    <property type="term" value="F:acetate transmembrane transporter activity"/>
    <property type="evidence" value="ECO:0007669"/>
    <property type="project" value="TreeGrafter"/>
</dbReference>
<dbReference type="PANTHER" id="PTHR31123">
    <property type="entry name" value="ACCUMULATION OF DYADS PROTEIN 2-RELATED"/>
    <property type="match status" value="1"/>
</dbReference>
<comment type="similarity">
    <text evidence="2">Belongs to the acetate uptake transporter (AceTr) (TC 2.A.96) family.</text>
</comment>
<dbReference type="Pfam" id="PF01184">
    <property type="entry name" value="Gpr1_Fun34_YaaH"/>
    <property type="match status" value="1"/>
</dbReference>
<organism evidence="8 9">
    <name type="scientific">Meira miltonrushii</name>
    <dbReference type="NCBI Taxonomy" id="1280837"/>
    <lineage>
        <taxon>Eukaryota</taxon>
        <taxon>Fungi</taxon>
        <taxon>Dikarya</taxon>
        <taxon>Basidiomycota</taxon>
        <taxon>Ustilaginomycotina</taxon>
        <taxon>Exobasidiomycetes</taxon>
        <taxon>Exobasidiales</taxon>
        <taxon>Brachybasidiaceae</taxon>
        <taxon>Meira</taxon>
    </lineage>
</organism>
<feature type="transmembrane region" description="Helical" evidence="7">
    <location>
        <begin position="215"/>
        <end position="234"/>
    </location>
</feature>
<feature type="transmembrane region" description="Helical" evidence="7">
    <location>
        <begin position="55"/>
        <end position="74"/>
    </location>
</feature>
<name>A0A316VAI1_9BASI</name>
<feature type="region of interest" description="Disordered" evidence="6">
    <location>
        <begin position="1"/>
        <end position="23"/>
    </location>
</feature>
<dbReference type="EMBL" id="KZ819604">
    <property type="protein sequence ID" value="PWN34088.1"/>
    <property type="molecule type" value="Genomic_DNA"/>
</dbReference>
<dbReference type="STRING" id="1280837.A0A316VAI1"/>
<feature type="transmembrane region" description="Helical" evidence="7">
    <location>
        <begin position="111"/>
        <end position="133"/>
    </location>
</feature>
<dbReference type="AlphaFoldDB" id="A0A316VAI1"/>
<dbReference type="GO" id="GO:0005886">
    <property type="term" value="C:plasma membrane"/>
    <property type="evidence" value="ECO:0007669"/>
    <property type="project" value="TreeGrafter"/>
</dbReference>
<dbReference type="InParanoid" id="A0A316VAI1"/>
<dbReference type="RefSeq" id="XP_025354390.1">
    <property type="nucleotide sequence ID" value="XM_025499202.1"/>
</dbReference>
<dbReference type="PANTHER" id="PTHR31123:SF1">
    <property type="entry name" value="ACCUMULATION OF DYADS PROTEIN 2-RELATED"/>
    <property type="match status" value="1"/>
</dbReference>
<evidence type="ECO:0000256" key="1">
    <source>
        <dbReference type="ARBA" id="ARBA00004141"/>
    </source>
</evidence>
<evidence type="ECO:0000256" key="3">
    <source>
        <dbReference type="ARBA" id="ARBA00022692"/>
    </source>
</evidence>
<protein>
    <submittedName>
        <fullName evidence="8">Uncharacterized protein</fullName>
    </submittedName>
</protein>
<evidence type="ECO:0000313" key="9">
    <source>
        <dbReference type="Proteomes" id="UP000245771"/>
    </source>
</evidence>
<dbReference type="Proteomes" id="UP000245771">
    <property type="component" value="Unassembled WGS sequence"/>
</dbReference>
<feature type="transmembrane region" description="Helical" evidence="7">
    <location>
        <begin position="184"/>
        <end position="203"/>
    </location>
</feature>
<keyword evidence="5 7" id="KW-0472">Membrane</keyword>
<evidence type="ECO:0000256" key="5">
    <source>
        <dbReference type="ARBA" id="ARBA00023136"/>
    </source>
</evidence>
<proteinExistence type="inferred from homology"/>
<evidence type="ECO:0000313" key="8">
    <source>
        <dbReference type="EMBL" id="PWN34088.1"/>
    </source>
</evidence>
<dbReference type="OrthoDB" id="3648309at2759"/>